<dbReference type="PATRIC" id="fig|927668.3.peg.3816"/>
<evidence type="ECO:0000313" key="2">
    <source>
        <dbReference type="Proteomes" id="UP000011201"/>
    </source>
</evidence>
<evidence type="ECO:0000313" key="1">
    <source>
        <dbReference type="EMBL" id="ELS31516.1"/>
    </source>
</evidence>
<reference evidence="1 2" key="1">
    <citation type="journal article" date="2013" name="Proc. Natl. Acad. Sci. U.S.A.">
        <title>Improving the coverage of the cyanobacterial phylum using diversity-driven genome sequencing.</title>
        <authorList>
            <person name="Shih P.M."/>
            <person name="Wu D."/>
            <person name="Latifi A."/>
            <person name="Axen S.D."/>
            <person name="Fewer D.P."/>
            <person name="Talla E."/>
            <person name="Calteau A."/>
            <person name="Cai F."/>
            <person name="Tandeau de Marsac N."/>
            <person name="Rippka R."/>
            <person name="Herdman M."/>
            <person name="Sivonen K."/>
            <person name="Coursin T."/>
            <person name="Laurent T."/>
            <person name="Goodwin L."/>
            <person name="Nolan M."/>
            <person name="Davenport K.W."/>
            <person name="Han C.S."/>
            <person name="Rubin E.M."/>
            <person name="Eisen J.A."/>
            <person name="Woyke T."/>
            <person name="Gugger M."/>
            <person name="Kerfeld C.A."/>
        </authorList>
    </citation>
    <scope>NUCLEOTIDE SEQUENCE [LARGE SCALE GENOMIC DNA]</scope>
    <source>
        <strain evidence="1 2">PCC 7429</strain>
    </source>
</reference>
<sequence>MELMETPYIYYIPIYPDDDNCETLMHLFIGKPGLDSEIMSLLEILDNREHNGEAVDYVHELEHKFDLKRVSVRFLPRKRDRDAVPIMT</sequence>
<accession>L8MVJ8</accession>
<dbReference type="EMBL" id="ALWB01000162">
    <property type="protein sequence ID" value="ELS31516.1"/>
    <property type="molecule type" value="Genomic_DNA"/>
</dbReference>
<dbReference type="Proteomes" id="UP000011201">
    <property type="component" value="Unassembled WGS sequence"/>
</dbReference>
<keyword evidence="2" id="KW-1185">Reference proteome</keyword>
<proteinExistence type="predicted"/>
<name>L8MVJ8_9CYAN</name>
<organism evidence="1 2">
    <name type="scientific">Pseudanabaena biceps PCC 7429</name>
    <dbReference type="NCBI Taxonomy" id="927668"/>
    <lineage>
        <taxon>Bacteria</taxon>
        <taxon>Bacillati</taxon>
        <taxon>Cyanobacteriota</taxon>
        <taxon>Cyanophyceae</taxon>
        <taxon>Pseudanabaenales</taxon>
        <taxon>Pseudanabaenaceae</taxon>
        <taxon>Pseudanabaena</taxon>
    </lineage>
</organism>
<gene>
    <name evidence="1" type="ORF">Pse7429DRAFT_3303</name>
</gene>
<protein>
    <submittedName>
        <fullName evidence="1">Uncharacterized protein</fullName>
    </submittedName>
</protein>
<comment type="caution">
    <text evidence="1">The sequence shown here is derived from an EMBL/GenBank/DDBJ whole genome shotgun (WGS) entry which is preliminary data.</text>
</comment>
<dbReference type="AlphaFoldDB" id="L8MVJ8"/>